<reference evidence="2 3" key="1">
    <citation type="journal article" date="2019" name="Emerg. Microbes Infect.">
        <title>Comprehensive subspecies identification of 175 nontuberculous mycobacteria species based on 7547 genomic profiles.</title>
        <authorList>
            <person name="Matsumoto Y."/>
            <person name="Kinjo T."/>
            <person name="Motooka D."/>
            <person name="Nabeya D."/>
            <person name="Jung N."/>
            <person name="Uechi K."/>
            <person name="Horii T."/>
            <person name="Iida T."/>
            <person name="Fujita J."/>
            <person name="Nakamura S."/>
        </authorList>
    </citation>
    <scope>NUCLEOTIDE SEQUENCE [LARGE SCALE GENOMIC DNA]</scope>
    <source>
        <strain evidence="2 3">JCM 30275</strain>
    </source>
</reference>
<dbReference type="Proteomes" id="UP000467249">
    <property type="component" value="Chromosome"/>
</dbReference>
<dbReference type="AlphaFoldDB" id="A0A6N4W6A8"/>
<proteinExistence type="predicted"/>
<evidence type="ECO:0000313" key="2">
    <source>
        <dbReference type="EMBL" id="BBZ76559.1"/>
    </source>
</evidence>
<name>A0A6N4W6A8_9MYCO</name>
<accession>A0A6N4W6A8</accession>
<organism evidence="2 3">
    <name type="scientific">Mycolicibacterium anyangense</name>
    <dbReference type="NCBI Taxonomy" id="1431246"/>
    <lineage>
        <taxon>Bacteria</taxon>
        <taxon>Bacillati</taxon>
        <taxon>Actinomycetota</taxon>
        <taxon>Actinomycetes</taxon>
        <taxon>Mycobacteriales</taxon>
        <taxon>Mycobacteriaceae</taxon>
        <taxon>Mycolicibacterium</taxon>
    </lineage>
</organism>
<keyword evidence="3" id="KW-1185">Reference proteome</keyword>
<dbReference type="KEGG" id="many:MANY_18960"/>
<gene>
    <name evidence="2" type="ORF">MANY_18960</name>
</gene>
<feature type="signal peptide" evidence="1">
    <location>
        <begin position="1"/>
        <end position="24"/>
    </location>
</feature>
<sequence length="68" mass="6893">MFFAGAMAAGALTAGMNFAPNAGAADGCGIGFHLENGNCVVNIPGPGARFVSPNCWINDNGDERCYAP</sequence>
<protein>
    <submittedName>
        <fullName evidence="2">Uncharacterized protein</fullName>
    </submittedName>
</protein>
<dbReference type="EMBL" id="AP022620">
    <property type="protein sequence ID" value="BBZ76559.1"/>
    <property type="molecule type" value="Genomic_DNA"/>
</dbReference>
<keyword evidence="1" id="KW-0732">Signal</keyword>
<evidence type="ECO:0000256" key="1">
    <source>
        <dbReference type="SAM" id="SignalP"/>
    </source>
</evidence>
<feature type="chain" id="PRO_5026728934" evidence="1">
    <location>
        <begin position="25"/>
        <end position="68"/>
    </location>
</feature>
<evidence type="ECO:0000313" key="3">
    <source>
        <dbReference type="Proteomes" id="UP000467249"/>
    </source>
</evidence>